<keyword evidence="4" id="KW-1185">Reference proteome</keyword>
<proteinExistence type="predicted"/>
<dbReference type="InterPro" id="IPR032508">
    <property type="entry name" value="FecR_C"/>
</dbReference>
<reference evidence="3 4" key="1">
    <citation type="submission" date="2016-10" db="EMBL/GenBank/DDBJ databases">
        <authorList>
            <person name="de Groot N.N."/>
        </authorList>
    </citation>
    <scope>NUCLEOTIDE SEQUENCE [LARGE SCALE GENOMIC DNA]</scope>
    <source>
        <strain evidence="3 4">RK1</strain>
    </source>
</reference>
<gene>
    <name evidence="3" type="ORF">SAMN05444682_102562</name>
</gene>
<dbReference type="AlphaFoldDB" id="A0A1I3FZB7"/>
<protein>
    <submittedName>
        <fullName evidence="3">FecR family protein</fullName>
    </submittedName>
</protein>
<dbReference type="Gene3D" id="3.55.50.30">
    <property type="match status" value="1"/>
</dbReference>
<dbReference type="PANTHER" id="PTHR30273">
    <property type="entry name" value="PERIPLASMIC SIGNAL SENSOR AND SIGMA FACTOR ACTIVATOR FECR-RELATED"/>
    <property type="match status" value="1"/>
</dbReference>
<feature type="domain" description="Protein FecR C-terminal" evidence="2">
    <location>
        <begin position="331"/>
        <end position="389"/>
    </location>
</feature>
<dbReference type="PANTHER" id="PTHR30273:SF2">
    <property type="entry name" value="PROTEIN FECR"/>
    <property type="match status" value="1"/>
</dbReference>
<dbReference type="STRING" id="1477437.SAMN05444682_102562"/>
<dbReference type="Pfam" id="PF04773">
    <property type="entry name" value="FecR"/>
    <property type="match status" value="1"/>
</dbReference>
<accession>A0A1I3FZB7</accession>
<evidence type="ECO:0000259" key="1">
    <source>
        <dbReference type="Pfam" id="PF04773"/>
    </source>
</evidence>
<evidence type="ECO:0000313" key="3">
    <source>
        <dbReference type="EMBL" id="SFI16392.1"/>
    </source>
</evidence>
<dbReference type="Pfam" id="PF16344">
    <property type="entry name" value="FecR_C"/>
    <property type="match status" value="1"/>
</dbReference>
<dbReference type="GO" id="GO:0016989">
    <property type="term" value="F:sigma factor antagonist activity"/>
    <property type="evidence" value="ECO:0007669"/>
    <property type="project" value="TreeGrafter"/>
</dbReference>
<name>A0A1I3FZB7_9SPHI</name>
<dbReference type="Proteomes" id="UP000198670">
    <property type="component" value="Unassembled WGS sequence"/>
</dbReference>
<dbReference type="InterPro" id="IPR012373">
    <property type="entry name" value="Ferrdict_sens_TM"/>
</dbReference>
<evidence type="ECO:0000259" key="2">
    <source>
        <dbReference type="Pfam" id="PF16344"/>
    </source>
</evidence>
<dbReference type="OrthoDB" id="676789at2"/>
<dbReference type="Gene3D" id="2.60.120.1440">
    <property type="match status" value="1"/>
</dbReference>
<dbReference type="InterPro" id="IPR006860">
    <property type="entry name" value="FecR"/>
</dbReference>
<dbReference type="RefSeq" id="WP_090625701.1">
    <property type="nucleotide sequence ID" value="NZ_FOQO01000002.1"/>
</dbReference>
<feature type="domain" description="FecR protein" evidence="1">
    <location>
        <begin position="190"/>
        <end position="283"/>
    </location>
</feature>
<sequence length="405" mass="44816">MPLPEDIPTLILKKLQERITPEEASRLEAWVAADPANRALLDRLLDEEALMADTKTFDELWGSENGVARFDRMEEAVLAKTAATMAKFGRPWLRYVAAAAIMPLMITAWLLLDHHMRSSVDQTLVAAQIADIPPGRNRAMLTLPDGQTVTLDESQHGILVSDTLRYADGSEVLSTAGKYPSSDVSEPMVISVPRGGQYQITLSDGTNIWLNAGSTLRYPSKFGAGDRVVTFEGEGYFVVAHDSNRPFKIVNQRQTIEVLGTAFNFSAYPDESEARTTLVAGKVLINYGNSLNREYIPLVLSPGQQAVVNGSSGRVETVDTGAFTAWKDGFFYFDGDSPESAFAQLCRWYDLELVYPHKIPNVEFYGKIERNKSLGAILKILEKAGLEFQVIPREAGYQLIINSEE</sequence>
<organism evidence="3 4">
    <name type="scientific">Parapedobacter indicus</name>
    <dbReference type="NCBI Taxonomy" id="1477437"/>
    <lineage>
        <taxon>Bacteria</taxon>
        <taxon>Pseudomonadati</taxon>
        <taxon>Bacteroidota</taxon>
        <taxon>Sphingobacteriia</taxon>
        <taxon>Sphingobacteriales</taxon>
        <taxon>Sphingobacteriaceae</taxon>
        <taxon>Parapedobacter</taxon>
    </lineage>
</organism>
<evidence type="ECO:0000313" key="4">
    <source>
        <dbReference type="Proteomes" id="UP000198670"/>
    </source>
</evidence>
<dbReference type="EMBL" id="FOQO01000002">
    <property type="protein sequence ID" value="SFI16392.1"/>
    <property type="molecule type" value="Genomic_DNA"/>
</dbReference>